<dbReference type="SUPFAM" id="SSF51735">
    <property type="entry name" value="NAD(P)-binding Rossmann-fold domains"/>
    <property type="match status" value="1"/>
</dbReference>
<dbReference type="HOGENOM" id="CLU_005126_12_0_11"/>
<dbReference type="Gene3D" id="3.40.50.720">
    <property type="entry name" value="NAD(P)-binding Rossmann-like Domain"/>
    <property type="match status" value="1"/>
</dbReference>
<dbReference type="InterPro" id="IPR006153">
    <property type="entry name" value="Cation/H_exchanger_TM"/>
</dbReference>
<dbReference type="Proteomes" id="UP000003111">
    <property type="component" value="Unassembled WGS sequence"/>
</dbReference>
<organism evidence="10 11">
    <name type="scientific">Aeromicrobium marinum DSM 15272</name>
    <dbReference type="NCBI Taxonomy" id="585531"/>
    <lineage>
        <taxon>Bacteria</taxon>
        <taxon>Bacillati</taxon>
        <taxon>Actinomycetota</taxon>
        <taxon>Actinomycetes</taxon>
        <taxon>Propionibacteriales</taxon>
        <taxon>Nocardioidaceae</taxon>
        <taxon>Aeromicrobium</taxon>
    </lineage>
</organism>
<dbReference type="AlphaFoldDB" id="E2SDQ4"/>
<evidence type="ECO:0000256" key="4">
    <source>
        <dbReference type="ARBA" id="ARBA00022692"/>
    </source>
</evidence>
<dbReference type="eggNOG" id="COG1226">
    <property type="taxonomic scope" value="Bacteria"/>
</dbReference>
<name>E2SDQ4_9ACTN</name>
<protein>
    <submittedName>
        <fullName evidence="10">TrkA N-terminal domain protein</fullName>
    </submittedName>
</protein>
<dbReference type="PANTHER" id="PTHR42751">
    <property type="entry name" value="SODIUM/HYDROGEN EXCHANGER FAMILY/TRKA DOMAIN PROTEIN"/>
    <property type="match status" value="1"/>
</dbReference>
<evidence type="ECO:0000256" key="1">
    <source>
        <dbReference type="ARBA" id="ARBA00004141"/>
    </source>
</evidence>
<gene>
    <name evidence="10" type="ORF">HMPREF0063_11840</name>
</gene>
<feature type="domain" description="RCK N-terminal" evidence="9">
    <location>
        <begin position="391"/>
        <end position="506"/>
    </location>
</feature>
<comment type="caution">
    <text evidence="10">The sequence shown here is derived from an EMBL/GenBank/DDBJ whole genome shotgun (WGS) entry which is preliminary data.</text>
</comment>
<dbReference type="Gene3D" id="1.20.1530.20">
    <property type="match status" value="1"/>
</dbReference>
<keyword evidence="5 7" id="KW-1133">Transmembrane helix</keyword>
<sequence>MDLSLLLTVPLVCGLAAQAVRVPPMVGFLAAGFILNASGVRSFEALDVAADVGVTLLLFGIGLKLDPRTLVRREVWVTATVHIVVSTVVAVAMIAALGLTGLGLVAGLDWRGYALIGVALSFSSTVFVVKLLEATNSTQAFFGRTAIGVLVIQDIVAVAVLTGSTGELPSPWALSLVLVVPGAWVVRWVMGRLDHGEVQVLFGVVIALVPGYLLFDAVGLKGDLGALVLGMLLASHERSGEIRRAIFGLKEFLLVGFFVSIGFVGLPSASDLLVALLLVLLLVPLKAVGFAVLLDRTGLRHRSAALVAASLASFSEFGLIVVDNGVTSGVLEEDWLVVISTAVAFSFLASTAANTGREQLVTLAARWLPAKDPDRLLDQDRPIDVAHAQGVVIGMGRVGRSAYEQLVDEHGLEVVGVDADGERVESLREAGLQVVEGDASDPEFWMRLTAADDLDLAVLAMPFHGANRTAITRLEESGFGGVVAVVVQFADEAAQAREHGADIVLHLYDGAGQTLADDAAGAAGLGTDRPNT</sequence>
<feature type="transmembrane region" description="Helical" evidence="7">
    <location>
        <begin position="141"/>
        <end position="160"/>
    </location>
</feature>
<evidence type="ECO:0000313" key="11">
    <source>
        <dbReference type="Proteomes" id="UP000003111"/>
    </source>
</evidence>
<evidence type="ECO:0000313" key="10">
    <source>
        <dbReference type="EMBL" id="EFQ82631.1"/>
    </source>
</evidence>
<dbReference type="InterPro" id="IPR003148">
    <property type="entry name" value="RCK_N"/>
</dbReference>
<feature type="transmembrane region" description="Helical" evidence="7">
    <location>
        <begin position="247"/>
        <end position="266"/>
    </location>
</feature>
<dbReference type="GO" id="GO:0015297">
    <property type="term" value="F:antiporter activity"/>
    <property type="evidence" value="ECO:0007669"/>
    <property type="project" value="InterPro"/>
</dbReference>
<feature type="transmembrane region" description="Helical" evidence="7">
    <location>
        <begin position="172"/>
        <end position="189"/>
    </location>
</feature>
<dbReference type="PANTHER" id="PTHR42751:SF1">
    <property type="entry name" value="CATION_PROTON ANTIPORTER YBAL-RELATED"/>
    <property type="match status" value="1"/>
</dbReference>
<evidence type="ECO:0000256" key="6">
    <source>
        <dbReference type="ARBA" id="ARBA00023136"/>
    </source>
</evidence>
<dbReference type="Pfam" id="PF00999">
    <property type="entry name" value="Na_H_Exchanger"/>
    <property type="match status" value="1"/>
</dbReference>
<evidence type="ECO:0000256" key="5">
    <source>
        <dbReference type="ARBA" id="ARBA00022989"/>
    </source>
</evidence>
<dbReference type="GO" id="GO:0006813">
    <property type="term" value="P:potassium ion transport"/>
    <property type="evidence" value="ECO:0007669"/>
    <property type="project" value="InterPro"/>
</dbReference>
<dbReference type="RefSeq" id="WP_007076932.1">
    <property type="nucleotide sequence ID" value="NZ_CM001024.1"/>
</dbReference>
<evidence type="ECO:0000259" key="8">
    <source>
        <dbReference type="Pfam" id="PF00999"/>
    </source>
</evidence>
<reference evidence="10" key="1">
    <citation type="submission" date="2010-08" db="EMBL/GenBank/DDBJ databases">
        <authorList>
            <person name="Muzny D."/>
            <person name="Qin X."/>
            <person name="Buhay C."/>
            <person name="Dugan-Rocha S."/>
            <person name="Ding Y."/>
            <person name="Chen G."/>
            <person name="Hawes A."/>
            <person name="Holder M."/>
            <person name="Jhangiani S."/>
            <person name="Johnson A."/>
            <person name="Khan Z."/>
            <person name="Li Z."/>
            <person name="Liu W."/>
            <person name="Liu X."/>
            <person name="Perez L."/>
            <person name="Shen H."/>
            <person name="Wang Q."/>
            <person name="Watt J."/>
            <person name="Xi L."/>
            <person name="Xin Y."/>
            <person name="Zhou J."/>
            <person name="Deng J."/>
            <person name="Jiang H."/>
            <person name="Liu Y."/>
            <person name="Qu J."/>
            <person name="Song X.-Z."/>
            <person name="Zhang L."/>
            <person name="Villasana D."/>
            <person name="Johnson A."/>
            <person name="Liu J."/>
            <person name="Liyanage D."/>
            <person name="Lorensuhewa L."/>
            <person name="Robinson T."/>
            <person name="Song A."/>
            <person name="Song B.-B."/>
            <person name="Dinh H."/>
            <person name="Thornton R."/>
            <person name="Coyle M."/>
            <person name="Francisco L."/>
            <person name="Jackson L."/>
            <person name="Javaid M."/>
            <person name="Korchina V."/>
            <person name="Kovar C."/>
            <person name="Mata R."/>
            <person name="Mathew T."/>
            <person name="Ngo R."/>
            <person name="Nguyen L."/>
            <person name="Nguyen N."/>
            <person name="Okwuonu G."/>
            <person name="Ongeri F."/>
            <person name="Pham C."/>
            <person name="Simmons D."/>
            <person name="Wilczek-Boney K."/>
            <person name="Hale W."/>
            <person name="Jakkamsetti A."/>
            <person name="Pham P."/>
            <person name="Ruth R."/>
            <person name="San Lucas F."/>
            <person name="Warren J."/>
            <person name="Zhang J."/>
            <person name="Zhao Z."/>
            <person name="Zhou C."/>
            <person name="Zhu D."/>
            <person name="Lee S."/>
            <person name="Bess C."/>
            <person name="Blankenburg K."/>
            <person name="Forbes L."/>
            <person name="Fu Q."/>
            <person name="Gubbala S."/>
            <person name="Hirani K."/>
            <person name="Jayaseelan J.C."/>
            <person name="Lara F."/>
            <person name="Munidasa M."/>
            <person name="Palculict T."/>
            <person name="Patil S."/>
            <person name="Pu L.-L."/>
            <person name="Saada N."/>
            <person name="Tang L."/>
            <person name="Weissenberger G."/>
            <person name="Zhu Y."/>
            <person name="Hemphill L."/>
            <person name="Shang Y."/>
            <person name="Youmans B."/>
            <person name="Ayvaz T."/>
            <person name="Ross M."/>
            <person name="Santibanez J."/>
            <person name="Aqrawi P."/>
            <person name="Gross S."/>
            <person name="Joshi V."/>
            <person name="Fowler G."/>
            <person name="Nazareth L."/>
            <person name="Reid J."/>
            <person name="Worley K."/>
            <person name="Petrosino J."/>
            <person name="Highlander S."/>
            <person name="Gibbs R."/>
        </authorList>
    </citation>
    <scope>NUCLEOTIDE SEQUENCE [LARGE SCALE GENOMIC DNA]</scope>
    <source>
        <strain evidence="10">DSM 15272</strain>
    </source>
</reference>
<feature type="transmembrane region" description="Helical" evidence="7">
    <location>
        <begin position="272"/>
        <end position="293"/>
    </location>
</feature>
<comment type="subcellular location">
    <subcellularLocation>
        <location evidence="1">Membrane</location>
        <topology evidence="1">Multi-pass membrane protein</topology>
    </subcellularLocation>
</comment>
<proteinExistence type="inferred from homology"/>
<dbReference type="STRING" id="585531.HMPREF0063_11840"/>
<evidence type="ECO:0000256" key="2">
    <source>
        <dbReference type="ARBA" id="ARBA00005551"/>
    </source>
</evidence>
<dbReference type="eggNOG" id="COG4651">
    <property type="taxonomic scope" value="Bacteria"/>
</dbReference>
<dbReference type="InterPro" id="IPR036291">
    <property type="entry name" value="NAD(P)-bd_dom_sf"/>
</dbReference>
<dbReference type="InterPro" id="IPR038770">
    <property type="entry name" value="Na+/solute_symporter_sf"/>
</dbReference>
<keyword evidence="4 7" id="KW-0812">Transmembrane</keyword>
<dbReference type="EMBL" id="ACLF03000006">
    <property type="protein sequence ID" value="EFQ82631.1"/>
    <property type="molecule type" value="Genomic_DNA"/>
</dbReference>
<dbReference type="OrthoDB" id="3418949at2"/>
<feature type="transmembrane region" description="Helical" evidence="7">
    <location>
        <begin position="75"/>
        <end position="98"/>
    </location>
</feature>
<keyword evidence="6 7" id="KW-0472">Membrane</keyword>
<dbReference type="GO" id="GO:1902600">
    <property type="term" value="P:proton transmembrane transport"/>
    <property type="evidence" value="ECO:0007669"/>
    <property type="project" value="InterPro"/>
</dbReference>
<feature type="transmembrane region" description="Helical" evidence="7">
    <location>
        <begin position="196"/>
        <end position="213"/>
    </location>
</feature>
<feature type="domain" description="Cation/H+ exchanger transmembrane" evidence="8">
    <location>
        <begin position="10"/>
        <end position="348"/>
    </location>
</feature>
<keyword evidence="11" id="KW-1185">Reference proteome</keyword>
<keyword evidence="3" id="KW-0813">Transport</keyword>
<evidence type="ECO:0000259" key="9">
    <source>
        <dbReference type="Pfam" id="PF02254"/>
    </source>
</evidence>
<feature type="transmembrane region" description="Helical" evidence="7">
    <location>
        <begin position="110"/>
        <end position="129"/>
    </location>
</feature>
<dbReference type="GO" id="GO:0016020">
    <property type="term" value="C:membrane"/>
    <property type="evidence" value="ECO:0007669"/>
    <property type="project" value="UniProtKB-SubCell"/>
</dbReference>
<evidence type="ECO:0000256" key="7">
    <source>
        <dbReference type="SAM" id="Phobius"/>
    </source>
</evidence>
<dbReference type="Pfam" id="PF02254">
    <property type="entry name" value="TrkA_N"/>
    <property type="match status" value="1"/>
</dbReference>
<evidence type="ECO:0000256" key="3">
    <source>
        <dbReference type="ARBA" id="ARBA00022448"/>
    </source>
</evidence>
<accession>E2SDQ4</accession>
<comment type="similarity">
    <text evidence="2">Belongs to the monovalent cation:proton antiporter 2 (CPA2) transporter (TC 2.A.37) family.</text>
</comment>